<comment type="catalytic activity">
    <reaction evidence="5">
        <text>N-acetyl-L-glutamate 5-semialdehyde + phosphate + NADP(+) = N-acetyl-L-glutamyl 5-phosphate + NADPH + H(+)</text>
        <dbReference type="Rhea" id="RHEA:21588"/>
        <dbReference type="ChEBI" id="CHEBI:15378"/>
        <dbReference type="ChEBI" id="CHEBI:29123"/>
        <dbReference type="ChEBI" id="CHEBI:43474"/>
        <dbReference type="ChEBI" id="CHEBI:57783"/>
        <dbReference type="ChEBI" id="CHEBI:57936"/>
        <dbReference type="ChEBI" id="CHEBI:58349"/>
        <dbReference type="EC" id="1.2.1.38"/>
    </reaction>
</comment>
<dbReference type="CDD" id="cd17895">
    <property type="entry name" value="AGPR_1_N"/>
    <property type="match status" value="1"/>
</dbReference>
<feature type="active site" evidence="5 6">
    <location>
        <position position="153"/>
    </location>
</feature>
<dbReference type="RefSeq" id="WP_232176197.1">
    <property type="nucleotide sequence ID" value="NZ_JAJPWV010000002.1"/>
</dbReference>
<dbReference type="SMART" id="SM00859">
    <property type="entry name" value="Semialdhyde_dh"/>
    <property type="match status" value="1"/>
</dbReference>
<name>A0ABS8TYN8_9SPHI</name>
<gene>
    <name evidence="5 9" type="primary">argC</name>
    <name evidence="9" type="ORF">LT679_05175</name>
</gene>
<keyword evidence="10" id="KW-1185">Reference proteome</keyword>
<dbReference type="EC" id="1.2.1.38" evidence="5"/>
<evidence type="ECO:0000256" key="6">
    <source>
        <dbReference type="PROSITE-ProRule" id="PRU10010"/>
    </source>
</evidence>
<comment type="function">
    <text evidence="5">Catalyzes the NADPH-dependent reduction of N-acetyl-5-glutamyl phosphate to yield N-acetyl-L-glutamate 5-semialdehyde.</text>
</comment>
<comment type="caution">
    <text evidence="9">The sequence shown here is derived from an EMBL/GenBank/DDBJ whole genome shotgun (WGS) entry which is preliminary data.</text>
</comment>
<keyword evidence="2 5" id="KW-0028">Amino-acid biosynthesis</keyword>
<dbReference type="SUPFAM" id="SSF55347">
    <property type="entry name" value="Glyceraldehyde-3-phosphate dehydrogenase-like, C-terminal domain"/>
    <property type="match status" value="1"/>
</dbReference>
<dbReference type="PROSITE" id="PS01224">
    <property type="entry name" value="ARGC"/>
    <property type="match status" value="1"/>
</dbReference>
<evidence type="ECO:0000256" key="5">
    <source>
        <dbReference type="HAMAP-Rule" id="MF_00150"/>
    </source>
</evidence>
<keyword evidence="5" id="KW-0963">Cytoplasm</keyword>
<comment type="pathway">
    <text evidence="5">Amino-acid biosynthesis; L-arginine biosynthesis; N(2)-acetyl-L-ornithine from L-glutamate: step 3/4.</text>
</comment>
<feature type="domain" description="Semialdehyde dehydrogenase NAD-binding" evidence="8">
    <location>
        <begin position="21"/>
        <end position="145"/>
    </location>
</feature>
<dbReference type="PANTHER" id="PTHR32338">
    <property type="entry name" value="N-ACETYL-GAMMA-GLUTAMYL-PHOSPHATE REDUCTASE, CHLOROPLASTIC-RELATED-RELATED"/>
    <property type="match status" value="1"/>
</dbReference>
<dbReference type="InterPro" id="IPR036291">
    <property type="entry name" value="NAD(P)-bd_dom_sf"/>
</dbReference>
<dbReference type="Gene3D" id="3.30.360.10">
    <property type="entry name" value="Dihydrodipicolinate Reductase, domain 2"/>
    <property type="match status" value="1"/>
</dbReference>
<dbReference type="InterPro" id="IPR023013">
    <property type="entry name" value="AGPR_AS"/>
</dbReference>
<dbReference type="InterPro" id="IPR058924">
    <property type="entry name" value="AGPR_dimerisation_dom"/>
</dbReference>
<dbReference type="GO" id="GO:0003942">
    <property type="term" value="F:N-acetyl-gamma-glutamyl-phosphate reductase activity"/>
    <property type="evidence" value="ECO:0007669"/>
    <property type="project" value="UniProtKB-EC"/>
</dbReference>
<dbReference type="SUPFAM" id="SSF51735">
    <property type="entry name" value="NAD(P)-binding Rossmann-fold domains"/>
    <property type="match status" value="1"/>
</dbReference>
<dbReference type="Proteomes" id="UP001199919">
    <property type="component" value="Unassembled WGS sequence"/>
</dbReference>
<dbReference type="Pfam" id="PF22698">
    <property type="entry name" value="Semialdhyde_dhC_1"/>
    <property type="match status" value="1"/>
</dbReference>
<comment type="similarity">
    <text evidence="5">Belongs to the NAGSA dehydrogenase family. Type 1 subfamily.</text>
</comment>
<reference evidence="9 10" key="1">
    <citation type="submission" date="2021-12" db="EMBL/GenBank/DDBJ databases">
        <title>Mucilaginibacter roseus genome.</title>
        <authorList>
            <person name="Ferreira J.R."/>
            <person name="Newman J.D."/>
        </authorList>
    </citation>
    <scope>NUCLEOTIDE SEQUENCE [LARGE SCALE GENOMIC DNA]</scope>
    <source>
        <strain evidence="9 10">LMG 28454</strain>
    </source>
</reference>
<feature type="compositionally biased region" description="Polar residues" evidence="7">
    <location>
        <begin position="1"/>
        <end position="16"/>
    </location>
</feature>
<protein>
    <recommendedName>
        <fullName evidence="5">N-acetyl-gamma-glutamyl-phosphate reductase</fullName>
        <shortName evidence="5">AGPR</shortName>
        <ecNumber evidence="5">1.2.1.38</ecNumber>
    </recommendedName>
    <alternativeName>
        <fullName evidence="5">N-acetyl-glutamate semialdehyde dehydrogenase</fullName>
        <shortName evidence="5">NAGSA dehydrogenase</shortName>
    </alternativeName>
</protein>
<evidence type="ECO:0000256" key="7">
    <source>
        <dbReference type="SAM" id="MobiDB-lite"/>
    </source>
</evidence>
<feature type="region of interest" description="Disordered" evidence="7">
    <location>
        <begin position="1"/>
        <end position="20"/>
    </location>
</feature>
<dbReference type="CDD" id="cd23934">
    <property type="entry name" value="AGPR_1_C"/>
    <property type="match status" value="1"/>
</dbReference>
<evidence type="ECO:0000313" key="10">
    <source>
        <dbReference type="Proteomes" id="UP001199919"/>
    </source>
</evidence>
<dbReference type="InterPro" id="IPR050085">
    <property type="entry name" value="AGPR"/>
</dbReference>
<keyword evidence="1 5" id="KW-0055">Arginine biosynthesis</keyword>
<sequence>MTELHSNISTDNSPSRDGSIRAGIIGGAGYTGGEMLRILINHPNVEIAFVHSNSNAGNYVYEVHSDLFGDTDLKFASELSTDIDVLFLCVGHGDARKFLETNAIPDTVKIIDLSQDFRLKPKASIGTKNFVYGLPELNRDAIRTAQNVANPGCFATCLQLGLLPLAAKGLITTEVNITATTGSTGAGQSLSSTSHFSWRNDNLSVYKAFDHQHLNEIGQSLNQLQSDFTPPSAGWGALNFIPYRGDFTRGIIASMYTDSDLTQEEALALYTDFYKDQAFTHVTDRNIDLKQVVNTNKCFIQVKKHGNKLLIISIIDNLLKGASGQAVQNMNLLFGLDERAGLRLKAIGF</sequence>
<dbReference type="NCBIfam" id="TIGR01850">
    <property type="entry name" value="argC"/>
    <property type="match status" value="1"/>
</dbReference>
<keyword evidence="4 5" id="KW-0560">Oxidoreductase</keyword>
<comment type="subcellular location">
    <subcellularLocation>
        <location evidence="5">Cytoplasm</location>
    </subcellularLocation>
</comment>
<dbReference type="InterPro" id="IPR000534">
    <property type="entry name" value="Semialdehyde_DH_NAD-bd"/>
</dbReference>
<dbReference type="Gene3D" id="3.40.50.720">
    <property type="entry name" value="NAD(P)-binding Rossmann-like Domain"/>
    <property type="match status" value="1"/>
</dbReference>
<evidence type="ECO:0000256" key="2">
    <source>
        <dbReference type="ARBA" id="ARBA00022605"/>
    </source>
</evidence>
<proteinExistence type="inferred from homology"/>
<dbReference type="Pfam" id="PF01118">
    <property type="entry name" value="Semialdhyde_dh"/>
    <property type="match status" value="1"/>
</dbReference>
<dbReference type="HAMAP" id="MF_00150">
    <property type="entry name" value="ArgC_type1"/>
    <property type="match status" value="1"/>
</dbReference>
<dbReference type="InterPro" id="IPR000706">
    <property type="entry name" value="AGPR_type-1"/>
</dbReference>
<dbReference type="EMBL" id="JAJPWV010000002">
    <property type="protein sequence ID" value="MCD8739984.1"/>
    <property type="molecule type" value="Genomic_DNA"/>
</dbReference>
<keyword evidence="3 5" id="KW-0521">NADP</keyword>
<evidence type="ECO:0000259" key="8">
    <source>
        <dbReference type="SMART" id="SM00859"/>
    </source>
</evidence>
<evidence type="ECO:0000256" key="3">
    <source>
        <dbReference type="ARBA" id="ARBA00022857"/>
    </source>
</evidence>
<evidence type="ECO:0000313" key="9">
    <source>
        <dbReference type="EMBL" id="MCD8739984.1"/>
    </source>
</evidence>
<evidence type="ECO:0000256" key="4">
    <source>
        <dbReference type="ARBA" id="ARBA00023002"/>
    </source>
</evidence>
<organism evidence="9 10">
    <name type="scientific">Mucilaginibacter roseus</name>
    <dbReference type="NCBI Taxonomy" id="1528868"/>
    <lineage>
        <taxon>Bacteria</taxon>
        <taxon>Pseudomonadati</taxon>
        <taxon>Bacteroidota</taxon>
        <taxon>Sphingobacteriia</taxon>
        <taxon>Sphingobacteriales</taxon>
        <taxon>Sphingobacteriaceae</taxon>
        <taxon>Mucilaginibacter</taxon>
    </lineage>
</organism>
<dbReference type="PANTHER" id="PTHR32338:SF10">
    <property type="entry name" value="N-ACETYL-GAMMA-GLUTAMYL-PHOSPHATE REDUCTASE, CHLOROPLASTIC-RELATED"/>
    <property type="match status" value="1"/>
</dbReference>
<evidence type="ECO:0000256" key="1">
    <source>
        <dbReference type="ARBA" id="ARBA00022571"/>
    </source>
</evidence>
<accession>A0ABS8TYN8</accession>